<sequence length="215" mass="24657">MTYDAFSQAMGLDTSYMMMTERQYTVDFHYQAAFQALCRPEHEQEEFVAGRTNEVKLRIPYRIMHTLLIRSVVPSSQLCHLLTKRGLLDLFSMRHPTEPIHLGSLIATSFAQCLGRNRVDTMHIVGIITRLARHFQVDLERCSIIGRTEPIPVATLYNQKLVLQVEWGVEYLKGLRPSGVMRPLVYPALVDPDAEGPPPEYQPTRALDRHRRPAL</sequence>
<dbReference type="Proteomes" id="UP001497516">
    <property type="component" value="Chromosome 3"/>
</dbReference>
<dbReference type="EMBL" id="OZ034816">
    <property type="protein sequence ID" value="CAL1378791.1"/>
    <property type="molecule type" value="Genomic_DNA"/>
</dbReference>
<name>A0AAV2DYP7_9ROSI</name>
<dbReference type="AlphaFoldDB" id="A0AAV2DYP7"/>
<reference evidence="2 3" key="1">
    <citation type="submission" date="2024-04" db="EMBL/GenBank/DDBJ databases">
        <authorList>
            <person name="Fracassetti M."/>
        </authorList>
    </citation>
    <scope>NUCLEOTIDE SEQUENCE [LARGE SCALE GENOMIC DNA]</scope>
</reference>
<organism evidence="2 3">
    <name type="scientific">Linum trigynum</name>
    <dbReference type="NCBI Taxonomy" id="586398"/>
    <lineage>
        <taxon>Eukaryota</taxon>
        <taxon>Viridiplantae</taxon>
        <taxon>Streptophyta</taxon>
        <taxon>Embryophyta</taxon>
        <taxon>Tracheophyta</taxon>
        <taxon>Spermatophyta</taxon>
        <taxon>Magnoliopsida</taxon>
        <taxon>eudicotyledons</taxon>
        <taxon>Gunneridae</taxon>
        <taxon>Pentapetalae</taxon>
        <taxon>rosids</taxon>
        <taxon>fabids</taxon>
        <taxon>Malpighiales</taxon>
        <taxon>Linaceae</taxon>
        <taxon>Linum</taxon>
    </lineage>
</organism>
<proteinExistence type="predicted"/>
<evidence type="ECO:0000313" key="2">
    <source>
        <dbReference type="EMBL" id="CAL1378791.1"/>
    </source>
</evidence>
<accession>A0AAV2DYP7</accession>
<evidence type="ECO:0000256" key="1">
    <source>
        <dbReference type="SAM" id="MobiDB-lite"/>
    </source>
</evidence>
<feature type="region of interest" description="Disordered" evidence="1">
    <location>
        <begin position="192"/>
        <end position="215"/>
    </location>
</feature>
<protein>
    <submittedName>
        <fullName evidence="2">Uncharacterized protein</fullName>
    </submittedName>
</protein>
<evidence type="ECO:0000313" key="3">
    <source>
        <dbReference type="Proteomes" id="UP001497516"/>
    </source>
</evidence>
<keyword evidence="3" id="KW-1185">Reference proteome</keyword>
<gene>
    <name evidence="2" type="ORF">LTRI10_LOCUS20346</name>
</gene>